<keyword evidence="3" id="KW-0675">Receptor</keyword>
<protein>
    <submittedName>
        <fullName evidence="3">Nuclear receptor-binding protein</fullName>
    </submittedName>
</protein>
<feature type="region of interest" description="Disordered" evidence="1">
    <location>
        <begin position="1053"/>
        <end position="1080"/>
    </location>
</feature>
<dbReference type="InterPro" id="IPR050588">
    <property type="entry name" value="WNK_Ser-Thr_kinase"/>
</dbReference>
<feature type="region of interest" description="Disordered" evidence="1">
    <location>
        <begin position="575"/>
        <end position="638"/>
    </location>
</feature>
<feature type="compositionally biased region" description="Polar residues" evidence="1">
    <location>
        <begin position="410"/>
        <end position="426"/>
    </location>
</feature>
<feature type="compositionally biased region" description="Polar residues" evidence="1">
    <location>
        <begin position="1149"/>
        <end position="1163"/>
    </location>
</feature>
<feature type="region of interest" description="Disordered" evidence="1">
    <location>
        <begin position="837"/>
        <end position="871"/>
    </location>
</feature>
<dbReference type="Gene3D" id="1.10.510.10">
    <property type="entry name" value="Transferase(Phosphotransferase) domain 1"/>
    <property type="match status" value="2"/>
</dbReference>
<dbReference type="Pfam" id="PF00069">
    <property type="entry name" value="Pkinase"/>
    <property type="match status" value="1"/>
</dbReference>
<dbReference type="PROSITE" id="PS50011">
    <property type="entry name" value="PROTEIN_KINASE_DOM"/>
    <property type="match status" value="1"/>
</dbReference>
<dbReference type="InterPro" id="IPR000719">
    <property type="entry name" value="Prot_kinase_dom"/>
</dbReference>
<organism evidence="3 4">
    <name type="scientific">Cichlidogyrus casuarinus</name>
    <dbReference type="NCBI Taxonomy" id="1844966"/>
    <lineage>
        <taxon>Eukaryota</taxon>
        <taxon>Metazoa</taxon>
        <taxon>Spiralia</taxon>
        <taxon>Lophotrochozoa</taxon>
        <taxon>Platyhelminthes</taxon>
        <taxon>Monogenea</taxon>
        <taxon>Monopisthocotylea</taxon>
        <taxon>Dactylogyridea</taxon>
        <taxon>Ancyrocephalidae</taxon>
        <taxon>Cichlidogyrus</taxon>
    </lineage>
</organism>
<keyword evidence="4" id="KW-1185">Reference proteome</keyword>
<evidence type="ECO:0000259" key="2">
    <source>
        <dbReference type="PROSITE" id="PS50011"/>
    </source>
</evidence>
<feature type="compositionally biased region" description="Polar residues" evidence="1">
    <location>
        <begin position="837"/>
        <end position="852"/>
    </location>
</feature>
<feature type="compositionally biased region" description="Polar residues" evidence="1">
    <location>
        <begin position="860"/>
        <end position="871"/>
    </location>
</feature>
<comment type="caution">
    <text evidence="3">The sequence shown here is derived from an EMBL/GenBank/DDBJ whole genome shotgun (WGS) entry which is preliminary data.</text>
</comment>
<dbReference type="SMART" id="SM00220">
    <property type="entry name" value="S_TKc"/>
    <property type="match status" value="1"/>
</dbReference>
<name>A0ABD2QLK7_9PLAT</name>
<dbReference type="PANTHER" id="PTHR13902">
    <property type="entry name" value="SERINE/THREONINE-PROTEIN KINASE WNK WITH NO LYSINE -RELATED"/>
    <property type="match status" value="1"/>
</dbReference>
<dbReference type="InterPro" id="IPR011009">
    <property type="entry name" value="Kinase-like_dom_sf"/>
</dbReference>
<sequence length="1174" mass="131459">MESDNAVGQVQNAEPKTDTSHNDLILQKCLSKKEEEDEEEEEEEEDKIVDKSPNGRFHKRNKRFPRQMQGVDNAFVAIEPKSGKEVIWNESYLPEKKTERENRFLAVIKKLKKTSHPFLVRFLDAWISKPENGPRILVFITERLDEGTLKQYLCNSTRNIKLWKRHIGQLLSVLMHLHSLGVTHGNLTKENIYYQNYGSLKVGPFALAGFLDQKAQSADVYMLGMIALEIAVWEPADDNPTFSTADRIKRMLERITVPDQRDFIEACLENNLAKRPKIRALIYHPTLAEVPTLKLLSANVIVKNLRNPTTGTDEPVTDSGTFFNSLLKDYIRNLEDDTIILEVKFPQDGKANYRFWKDFRSNFTLTAKYLDDVKNGFYPLFTCREVVESGHPESEDGSGQAVDETVTCSAPQTNAINTPATNSINSSRKHSHCHRTDYAFSSAGILTGTGSLQGCQEGEDTPSPLERNTSETSDISNQAIDNSNADPSKLYDNPKAPDFDTEEALDTHAKNMVRWGEVPFVEGFNQADSISAKMTITNLTSYSTPNEEMGYRDYEYEHKNNAVDKFDELTTDLHSRNSHESNVEHSPSWDSKAQRRESLEDEENGHEQQHMSNAEPNEVEYDELEEDGANSDEVSEAYSSGDEAYFPEGLMGGHHVSFSIAGAANSFSDTMLYGSQGESTMPSKMLQPPKLVYVTAPEKCPTEPALFTHCQYIYVGCGRWQVYIQVWFVEERLKRETTIQILDYEWHDIDSVANLFLMSKCLGPNDRHILLRLLSLARHNYPLIDGELRYPLPSSYTRSDKFDSLCLYERLVALHLHQQACDVSELLAIGIESRAYSGSVSPTNSSISQQPESVDMPPSGTASARKPQQSECICEPDQTSRLNVTTVEHAARDTRPSVVDLEGMNTTAVVEDEKLVQDQKPSGILVDIGSLGPRNAGCANCDRHDYLHRQDLPGFLTAPCYHCRESLAREAKISNEAMLDLYLQNGIPWPAYFQYKFKLPPEQSHSLDELITYDCKWRSRAPCVCHVAAGGSVMPPCVEFPWLYDPPVPLNETNSGPPSVPDWESRSVSVENSKQEDEEKELCADAQGEEGAEEKHLTSAAGTDCQVSGATSRKVTLVSGQTLVCSSRHPRGCPSSCSHGFSFPKIQASRGSSLPPNLTTSEENCAPEANQEAA</sequence>
<feature type="compositionally biased region" description="Acidic residues" evidence="1">
    <location>
        <begin position="617"/>
        <end position="635"/>
    </location>
</feature>
<feature type="region of interest" description="Disordered" evidence="1">
    <location>
        <begin position="450"/>
        <end position="500"/>
    </location>
</feature>
<proteinExistence type="predicted"/>
<feature type="compositionally biased region" description="Polar residues" evidence="1">
    <location>
        <begin position="1"/>
        <end position="14"/>
    </location>
</feature>
<dbReference type="EMBL" id="JBJKFK010000053">
    <property type="protein sequence ID" value="KAL3320418.1"/>
    <property type="molecule type" value="Genomic_DNA"/>
</dbReference>
<dbReference type="Proteomes" id="UP001626550">
    <property type="component" value="Unassembled WGS sequence"/>
</dbReference>
<feature type="region of interest" description="Disordered" evidence="1">
    <location>
        <begin position="410"/>
        <end position="429"/>
    </location>
</feature>
<reference evidence="3 4" key="1">
    <citation type="submission" date="2024-11" db="EMBL/GenBank/DDBJ databases">
        <title>Adaptive evolution of stress response genes in parasites aligns with host niche diversity.</title>
        <authorList>
            <person name="Hahn C."/>
            <person name="Resl P."/>
        </authorList>
    </citation>
    <scope>NUCLEOTIDE SEQUENCE [LARGE SCALE GENOMIC DNA]</scope>
    <source>
        <strain evidence="3">EGGRZ-B1_66</strain>
        <tissue evidence="3">Body</tissue>
    </source>
</reference>
<dbReference type="AlphaFoldDB" id="A0ABD2QLK7"/>
<dbReference type="Gene3D" id="3.30.200.20">
    <property type="entry name" value="Phosphorylase Kinase, domain 1"/>
    <property type="match status" value="1"/>
</dbReference>
<evidence type="ECO:0000313" key="3">
    <source>
        <dbReference type="EMBL" id="KAL3320418.1"/>
    </source>
</evidence>
<evidence type="ECO:0000313" key="4">
    <source>
        <dbReference type="Proteomes" id="UP001626550"/>
    </source>
</evidence>
<feature type="compositionally biased region" description="Polar residues" evidence="1">
    <location>
        <begin position="466"/>
        <end position="486"/>
    </location>
</feature>
<gene>
    <name evidence="3" type="primary">NRBP1</name>
    <name evidence="3" type="ORF">Ciccas_000899</name>
</gene>
<feature type="region of interest" description="Disordered" evidence="1">
    <location>
        <begin position="1"/>
        <end position="61"/>
    </location>
</feature>
<dbReference type="SUPFAM" id="SSF56112">
    <property type="entry name" value="Protein kinase-like (PK-like)"/>
    <property type="match status" value="1"/>
</dbReference>
<feature type="compositionally biased region" description="Acidic residues" evidence="1">
    <location>
        <begin position="35"/>
        <end position="47"/>
    </location>
</feature>
<evidence type="ECO:0000256" key="1">
    <source>
        <dbReference type="SAM" id="MobiDB-lite"/>
    </source>
</evidence>
<feature type="region of interest" description="Disordered" evidence="1">
    <location>
        <begin position="1148"/>
        <end position="1174"/>
    </location>
</feature>
<accession>A0ABD2QLK7</accession>
<feature type="domain" description="Protein kinase" evidence="2">
    <location>
        <begin position="46"/>
        <end position="287"/>
    </location>
</feature>